<keyword evidence="6" id="KW-0325">Glycoprotein</keyword>
<proteinExistence type="predicted"/>
<dbReference type="Proteomes" id="UP000320359">
    <property type="component" value="Unassembled WGS sequence"/>
</dbReference>
<dbReference type="Gene3D" id="1.10.575.10">
    <property type="entry name" value="P1 Nuclease"/>
    <property type="match status" value="1"/>
</dbReference>
<dbReference type="GO" id="GO:0004519">
    <property type="term" value="F:endonuclease activity"/>
    <property type="evidence" value="ECO:0007669"/>
    <property type="project" value="UniProtKB-KW"/>
</dbReference>
<dbReference type="GO" id="GO:0046872">
    <property type="term" value="F:metal ion binding"/>
    <property type="evidence" value="ECO:0007669"/>
    <property type="project" value="UniProtKB-KW"/>
</dbReference>
<evidence type="ECO:0000256" key="3">
    <source>
        <dbReference type="ARBA" id="ARBA00022759"/>
    </source>
</evidence>
<dbReference type="PANTHER" id="PTHR33146:SF26">
    <property type="entry name" value="ENDONUCLEASE 4"/>
    <property type="match status" value="1"/>
</dbReference>
<comment type="caution">
    <text evidence="7">The sequence shown here is derived from an EMBL/GenBank/DDBJ whole genome shotgun (WGS) entry which is preliminary data.</text>
</comment>
<keyword evidence="1" id="KW-0540">Nuclease</keyword>
<dbReference type="GO" id="GO:0003676">
    <property type="term" value="F:nucleic acid binding"/>
    <property type="evidence" value="ECO:0007669"/>
    <property type="project" value="InterPro"/>
</dbReference>
<dbReference type="CDD" id="cd11010">
    <property type="entry name" value="S1-P1_nuclease"/>
    <property type="match status" value="1"/>
</dbReference>
<evidence type="ECO:0000256" key="5">
    <source>
        <dbReference type="ARBA" id="ARBA00023157"/>
    </source>
</evidence>
<dbReference type="OrthoDB" id="267579at2"/>
<sequence length="279" mass="31899">MHNNSRENLSMRKLISGFLIAGLLLTPTKLDAWGFQGHEYIGEMTWNYLTPEARAWVQERMDIVGEDSLATMTTWADRVRGTEEGRWMGPLHFANVPPDEDYFDLERDCPNRRCVVGAAMNDIEVMLDPTRSAEEQARALRTFTHWITDMHQPLHMGYQHDRGGNDIRVTFFGSETNLHRLWDTVMIRGMDDMPSPAMQAQLHSLPEPRDDWHQALVDWANESSDLARANAYPNAEDGAALGERYFRQARPVVENQLILSAQRMARIINDAASRSESAQ</sequence>
<keyword evidence="4" id="KW-0378">Hydrolase</keyword>
<evidence type="ECO:0000256" key="2">
    <source>
        <dbReference type="ARBA" id="ARBA00022723"/>
    </source>
</evidence>
<evidence type="ECO:0000313" key="7">
    <source>
        <dbReference type="EMBL" id="TRW49313.1"/>
    </source>
</evidence>
<dbReference type="PANTHER" id="PTHR33146">
    <property type="entry name" value="ENDONUCLEASE 4"/>
    <property type="match status" value="1"/>
</dbReference>
<keyword evidence="3" id="KW-0255">Endonuclease</keyword>
<evidence type="ECO:0000256" key="6">
    <source>
        <dbReference type="ARBA" id="ARBA00023180"/>
    </source>
</evidence>
<dbReference type="GO" id="GO:0006308">
    <property type="term" value="P:DNA catabolic process"/>
    <property type="evidence" value="ECO:0007669"/>
    <property type="project" value="InterPro"/>
</dbReference>
<keyword evidence="5" id="KW-1015">Disulfide bond</keyword>
<keyword evidence="2" id="KW-0479">Metal-binding</keyword>
<protein>
    <submittedName>
        <fullName evidence="7">S1/P1 nuclease</fullName>
    </submittedName>
</protein>
<dbReference type="AlphaFoldDB" id="A0A552X3Y2"/>
<evidence type="ECO:0000256" key="4">
    <source>
        <dbReference type="ARBA" id="ARBA00022801"/>
    </source>
</evidence>
<dbReference type="GO" id="GO:0016788">
    <property type="term" value="F:hydrolase activity, acting on ester bonds"/>
    <property type="evidence" value="ECO:0007669"/>
    <property type="project" value="InterPro"/>
</dbReference>
<evidence type="ECO:0000313" key="8">
    <source>
        <dbReference type="Proteomes" id="UP000320359"/>
    </source>
</evidence>
<evidence type="ECO:0000256" key="1">
    <source>
        <dbReference type="ARBA" id="ARBA00022722"/>
    </source>
</evidence>
<reference evidence="7 8" key="1">
    <citation type="submission" date="2019-07" db="EMBL/GenBank/DDBJ databases">
        <authorList>
            <person name="Yang M."/>
            <person name="Zhao D."/>
            <person name="Xiang H."/>
        </authorList>
    </citation>
    <scope>NUCLEOTIDE SEQUENCE [LARGE SCALE GENOMIC DNA]</scope>
    <source>
        <strain evidence="7 8">IM1326</strain>
    </source>
</reference>
<dbReference type="Pfam" id="PF02265">
    <property type="entry name" value="S1-P1_nuclease"/>
    <property type="match status" value="1"/>
</dbReference>
<organism evidence="7 8">
    <name type="scientific">Aliidiomarina halalkaliphila</name>
    <dbReference type="NCBI Taxonomy" id="2593535"/>
    <lineage>
        <taxon>Bacteria</taxon>
        <taxon>Pseudomonadati</taxon>
        <taxon>Pseudomonadota</taxon>
        <taxon>Gammaproteobacteria</taxon>
        <taxon>Alteromonadales</taxon>
        <taxon>Idiomarinaceae</taxon>
        <taxon>Aliidiomarina</taxon>
    </lineage>
</organism>
<name>A0A552X3Y2_9GAMM</name>
<dbReference type="EMBL" id="VJWL01000001">
    <property type="protein sequence ID" value="TRW49313.1"/>
    <property type="molecule type" value="Genomic_DNA"/>
</dbReference>
<keyword evidence="8" id="KW-1185">Reference proteome</keyword>
<dbReference type="InterPro" id="IPR008947">
    <property type="entry name" value="PLipase_C/P1_nuclease_dom_sf"/>
</dbReference>
<dbReference type="InterPro" id="IPR003154">
    <property type="entry name" value="S1/P1nuclease"/>
</dbReference>
<accession>A0A552X3Y2</accession>
<gene>
    <name evidence="7" type="ORF">FM042_00090</name>
</gene>
<dbReference type="SUPFAM" id="SSF48537">
    <property type="entry name" value="Phospholipase C/P1 nuclease"/>
    <property type="match status" value="1"/>
</dbReference>